<proteinExistence type="predicted"/>
<protein>
    <submittedName>
        <fullName evidence="2">Uncharacterized protein</fullName>
    </submittedName>
</protein>
<feature type="compositionally biased region" description="Basic and acidic residues" evidence="1">
    <location>
        <begin position="39"/>
        <end position="65"/>
    </location>
</feature>
<organism evidence="2">
    <name type="scientific">marine sediment metagenome</name>
    <dbReference type="NCBI Taxonomy" id="412755"/>
    <lineage>
        <taxon>unclassified sequences</taxon>
        <taxon>metagenomes</taxon>
        <taxon>ecological metagenomes</taxon>
    </lineage>
</organism>
<evidence type="ECO:0000313" key="2">
    <source>
        <dbReference type="EMBL" id="GAH17611.1"/>
    </source>
</evidence>
<sequence>MADSYDQTSLVEFARSKDPAMVNAVENPSAIIPSGACESRQRTEAGSHRRNDVPMKRGKARDTLKDSGLSEAGDSSREKGETQEFLTVLSQL</sequence>
<reference evidence="2" key="1">
    <citation type="journal article" date="2014" name="Front. Microbiol.">
        <title>High frequency of phylogenetically diverse reductive dehalogenase-homologous genes in deep subseafloor sedimentary metagenomes.</title>
        <authorList>
            <person name="Kawai M."/>
            <person name="Futagami T."/>
            <person name="Toyoda A."/>
            <person name="Takaki Y."/>
            <person name="Nishi S."/>
            <person name="Hori S."/>
            <person name="Arai W."/>
            <person name="Tsubouchi T."/>
            <person name="Morono Y."/>
            <person name="Uchiyama I."/>
            <person name="Ito T."/>
            <person name="Fujiyama A."/>
            <person name="Inagaki F."/>
            <person name="Takami H."/>
        </authorList>
    </citation>
    <scope>NUCLEOTIDE SEQUENCE</scope>
    <source>
        <strain evidence="2">Expedition CK06-06</strain>
    </source>
</reference>
<comment type="caution">
    <text evidence="2">The sequence shown here is derived from an EMBL/GenBank/DDBJ whole genome shotgun (WGS) entry which is preliminary data.</text>
</comment>
<accession>X1DA03</accession>
<dbReference type="AlphaFoldDB" id="X1DA03"/>
<feature type="region of interest" description="Disordered" evidence="1">
    <location>
        <begin position="26"/>
        <end position="92"/>
    </location>
</feature>
<dbReference type="EMBL" id="BART01031831">
    <property type="protein sequence ID" value="GAH17611.1"/>
    <property type="molecule type" value="Genomic_DNA"/>
</dbReference>
<gene>
    <name evidence="2" type="ORF">S01H4_55197</name>
</gene>
<evidence type="ECO:0000256" key="1">
    <source>
        <dbReference type="SAM" id="MobiDB-lite"/>
    </source>
</evidence>
<name>X1DA03_9ZZZZ</name>